<comment type="caution">
    <text evidence="1">The sequence shown here is derived from an EMBL/GenBank/DDBJ whole genome shotgun (WGS) entry which is preliminary data.</text>
</comment>
<gene>
    <name evidence="1" type="ORF">EGH23_22310</name>
</gene>
<proteinExistence type="predicted"/>
<evidence type="ECO:0000313" key="2">
    <source>
        <dbReference type="Proteomes" id="UP001430455"/>
    </source>
</evidence>
<reference evidence="1 2" key="1">
    <citation type="submission" date="2021-06" db="EMBL/GenBank/DDBJ databases">
        <title>Halomicroarcula sp. a new haloarchaeum isolated from saline soil.</title>
        <authorList>
            <person name="Duran-Viseras A."/>
            <person name="Sanchez-Porro C."/>
            <person name="Ventosa A."/>
        </authorList>
    </citation>
    <scope>NUCLEOTIDE SEQUENCE [LARGE SCALE GENOMIC DNA]</scope>
    <source>
        <strain evidence="1 2">F27</strain>
    </source>
</reference>
<protein>
    <submittedName>
        <fullName evidence="1">Uncharacterized protein</fullName>
    </submittedName>
</protein>
<accession>A0AAW4PIY9</accession>
<keyword evidence="2" id="KW-1185">Reference proteome</keyword>
<name>A0AAW4PIY9_9EURY</name>
<dbReference type="AlphaFoldDB" id="A0AAW4PIY9"/>
<dbReference type="Proteomes" id="UP001430455">
    <property type="component" value="Unassembled WGS sequence"/>
</dbReference>
<dbReference type="EMBL" id="RKLT01000023">
    <property type="protein sequence ID" value="MBX0297613.1"/>
    <property type="molecule type" value="Genomic_DNA"/>
</dbReference>
<sequence length="61" mass="6753">MTLTTPSRGRRGLKYVMSAELLNRASRNALQIGQPNARKPRAALAVAVFPSLDFLVVRWSV</sequence>
<organism evidence="1 2">
    <name type="scientific">Haloarcula nitratireducens</name>
    <dbReference type="NCBI Taxonomy" id="2487749"/>
    <lineage>
        <taxon>Archaea</taxon>
        <taxon>Methanobacteriati</taxon>
        <taxon>Methanobacteriota</taxon>
        <taxon>Stenosarchaea group</taxon>
        <taxon>Halobacteria</taxon>
        <taxon>Halobacteriales</taxon>
        <taxon>Haloarculaceae</taxon>
        <taxon>Haloarcula</taxon>
    </lineage>
</organism>
<evidence type="ECO:0000313" key="1">
    <source>
        <dbReference type="EMBL" id="MBX0297613.1"/>
    </source>
</evidence>